<keyword evidence="3" id="KW-1185">Reference proteome</keyword>
<dbReference type="EMBL" id="OZ034821">
    <property type="protein sequence ID" value="CAL1407690.1"/>
    <property type="molecule type" value="Genomic_DNA"/>
</dbReference>
<organism evidence="2 3">
    <name type="scientific">Linum trigynum</name>
    <dbReference type="NCBI Taxonomy" id="586398"/>
    <lineage>
        <taxon>Eukaryota</taxon>
        <taxon>Viridiplantae</taxon>
        <taxon>Streptophyta</taxon>
        <taxon>Embryophyta</taxon>
        <taxon>Tracheophyta</taxon>
        <taxon>Spermatophyta</taxon>
        <taxon>Magnoliopsida</taxon>
        <taxon>eudicotyledons</taxon>
        <taxon>Gunneridae</taxon>
        <taxon>Pentapetalae</taxon>
        <taxon>rosids</taxon>
        <taxon>fabids</taxon>
        <taxon>Malpighiales</taxon>
        <taxon>Linaceae</taxon>
        <taxon>Linum</taxon>
    </lineage>
</organism>
<accession>A0AAV2GDW2</accession>
<protein>
    <submittedName>
        <fullName evidence="2">Uncharacterized protein</fullName>
    </submittedName>
</protein>
<gene>
    <name evidence="2" type="ORF">LTRI10_LOCUS47342</name>
</gene>
<evidence type="ECO:0000313" key="2">
    <source>
        <dbReference type="EMBL" id="CAL1407690.1"/>
    </source>
</evidence>
<feature type="region of interest" description="Disordered" evidence="1">
    <location>
        <begin position="1"/>
        <end position="36"/>
    </location>
</feature>
<evidence type="ECO:0000256" key="1">
    <source>
        <dbReference type="SAM" id="MobiDB-lite"/>
    </source>
</evidence>
<reference evidence="2 3" key="1">
    <citation type="submission" date="2024-04" db="EMBL/GenBank/DDBJ databases">
        <authorList>
            <person name="Fracassetti M."/>
        </authorList>
    </citation>
    <scope>NUCLEOTIDE SEQUENCE [LARGE SCALE GENOMIC DNA]</scope>
</reference>
<dbReference type="Proteomes" id="UP001497516">
    <property type="component" value="Chromosome 8"/>
</dbReference>
<proteinExistence type="predicted"/>
<sequence length="94" mass="9993">MPSVPSTRVDGGGQIGGLKDDPRVLPVSSPKESVDAGGAVFHPAAGEHKPARVVTVLPALRRDEPSSRHFYLCVLRADVGMTISTLFVLFDLLI</sequence>
<name>A0AAV2GDW2_9ROSI</name>
<dbReference type="AlphaFoldDB" id="A0AAV2GDW2"/>
<evidence type="ECO:0000313" key="3">
    <source>
        <dbReference type="Proteomes" id="UP001497516"/>
    </source>
</evidence>